<dbReference type="EMBL" id="CAJNNW010036917">
    <property type="protein sequence ID" value="CAE8738266.1"/>
    <property type="molecule type" value="Genomic_DNA"/>
</dbReference>
<organism evidence="1 2">
    <name type="scientific">Polarella glacialis</name>
    <name type="common">Dinoflagellate</name>
    <dbReference type="NCBI Taxonomy" id="89957"/>
    <lineage>
        <taxon>Eukaryota</taxon>
        <taxon>Sar</taxon>
        <taxon>Alveolata</taxon>
        <taxon>Dinophyceae</taxon>
        <taxon>Suessiales</taxon>
        <taxon>Suessiaceae</taxon>
        <taxon>Polarella</taxon>
    </lineage>
</organism>
<feature type="non-terminal residue" evidence="1">
    <location>
        <position position="1"/>
    </location>
</feature>
<dbReference type="AlphaFoldDB" id="A0A813LUL1"/>
<proteinExistence type="predicted"/>
<gene>
    <name evidence="1" type="ORF">PGLA2088_LOCUS49114</name>
</gene>
<name>A0A813LUL1_POLGL</name>
<evidence type="ECO:0000313" key="2">
    <source>
        <dbReference type="Proteomes" id="UP000626109"/>
    </source>
</evidence>
<reference evidence="1" key="1">
    <citation type="submission" date="2021-02" db="EMBL/GenBank/DDBJ databases">
        <authorList>
            <person name="Dougan E. K."/>
            <person name="Rhodes N."/>
            <person name="Thang M."/>
            <person name="Chan C."/>
        </authorList>
    </citation>
    <scope>NUCLEOTIDE SEQUENCE</scope>
</reference>
<accession>A0A813LUL1</accession>
<comment type="caution">
    <text evidence="1">The sequence shown here is derived from an EMBL/GenBank/DDBJ whole genome shotgun (WGS) entry which is preliminary data.</text>
</comment>
<feature type="non-terminal residue" evidence="1">
    <location>
        <position position="234"/>
    </location>
</feature>
<protein>
    <submittedName>
        <fullName evidence="1">Uncharacterized protein</fullName>
    </submittedName>
</protein>
<evidence type="ECO:0000313" key="1">
    <source>
        <dbReference type="EMBL" id="CAE8738266.1"/>
    </source>
</evidence>
<dbReference type="Proteomes" id="UP000626109">
    <property type="component" value="Unassembled WGS sequence"/>
</dbReference>
<sequence length="234" mass="25981">VTCTSNALQYEWNPASLHDAETGRPVEIPEGASEEHPPQSRELQVTDKVVVDEGGVWYGGTVTSVGSDGTCRIDASDGHTEDNVVRARIQKVCPLLAAPVAVPQEPILEGTVVRIMDDPEEAQRLNRSNWDDDMKQCLGELGFVMSVRGGRADVSSTNGSQRSQSWNLCCLKPEPLQAVHCLDLHDHPLIWCTNFPNCHTCDADCDRRRIWEAYRCPKCDFDVCKQCAAQYKPK</sequence>